<accession>A0A388KKK7</accession>
<dbReference type="OrthoDB" id="6142688at2759"/>
<evidence type="ECO:0000313" key="1">
    <source>
        <dbReference type="EMBL" id="GBG70566.1"/>
    </source>
</evidence>
<dbReference type="EMBL" id="BFEA01000133">
    <property type="protein sequence ID" value="GBG70566.1"/>
    <property type="molecule type" value="Genomic_DNA"/>
</dbReference>
<gene>
    <name evidence="1" type="ORF">CBR_g6692</name>
</gene>
<dbReference type="Proteomes" id="UP000265515">
    <property type="component" value="Unassembled WGS sequence"/>
</dbReference>
<comment type="caution">
    <text evidence="1">The sequence shown here is derived from an EMBL/GenBank/DDBJ whole genome shotgun (WGS) entry which is preliminary data.</text>
</comment>
<organism evidence="1 2">
    <name type="scientific">Chara braunii</name>
    <name type="common">Braun's stonewort</name>
    <dbReference type="NCBI Taxonomy" id="69332"/>
    <lineage>
        <taxon>Eukaryota</taxon>
        <taxon>Viridiplantae</taxon>
        <taxon>Streptophyta</taxon>
        <taxon>Charophyceae</taxon>
        <taxon>Charales</taxon>
        <taxon>Characeae</taxon>
        <taxon>Chara</taxon>
    </lineage>
</organism>
<dbReference type="Gramene" id="GBG70566">
    <property type="protein sequence ID" value="GBG70566"/>
    <property type="gene ID" value="CBR_g6692"/>
</dbReference>
<protein>
    <submittedName>
        <fullName evidence="1">Uncharacterized protein</fullName>
    </submittedName>
</protein>
<evidence type="ECO:0000313" key="2">
    <source>
        <dbReference type="Proteomes" id="UP000265515"/>
    </source>
</evidence>
<sequence>MITLPNGRKAWKRQKLDCDTFLHLKYTSRVMEPLSVRRLVNEVLSKVIGDGTATWLERVRIGWTYNPKIASRLCRPAETYCEFDVAQWMESYHPDQCPCRTQRYMDMRSNWSIELLESEGCTHVITMDTSITNNLLLQGIIGAGLNHIPCMALDVEEASVELGNCVDELFARVMELNDLNVSTRSFLRRVIMKKARTKMEKYRAAHWHAVAEPFEHPTKLAFQRLSGPEFASINAPPAAVIARIRDELFALPALPIASAALPYLITVLKAHKGTFRWITNTANTIISPVTEVCACLLRFMLPLAQTFCQERSLEVEERCGVRPNLWWAIASVGELHANLPEEIYSVFTADITRCFEAIPTNGLEESLLAAVRFYVQCAMQIRRERSSCHAIRITFGQHGGIWPSWVDDGQPEEEGTLLFRERDICWLSDWCIGNNILRMGDYVWRQVRGIPMGLACSPIWCDIYFFKYEYHAMMRLADTGNAHLIPCFDSTFRHIDDLGAVNNAAISSFLRNKGERAAEDPCWIYSEDYIEIRENTALKEEESGRIANFLSLTIIVTSPITGAYATTRHDKRSGLGFSPCRFVKYKSNRSVKQSLQIITAQVAQILMLCSNLEDAANEIAKVVAAMVENGFASDACWRVVKKTLWNAHLYQPGKLSVHVVKEALTNLYGLTD</sequence>
<name>A0A388KKK7_CHABU</name>
<proteinExistence type="predicted"/>
<dbReference type="AlphaFoldDB" id="A0A388KKK7"/>
<keyword evidence="2" id="KW-1185">Reference proteome</keyword>
<reference evidence="1 2" key="1">
    <citation type="journal article" date="2018" name="Cell">
        <title>The Chara Genome: Secondary Complexity and Implications for Plant Terrestrialization.</title>
        <authorList>
            <person name="Nishiyama T."/>
            <person name="Sakayama H."/>
            <person name="Vries J.D."/>
            <person name="Buschmann H."/>
            <person name="Saint-Marcoux D."/>
            <person name="Ullrich K.K."/>
            <person name="Haas F.B."/>
            <person name="Vanderstraeten L."/>
            <person name="Becker D."/>
            <person name="Lang D."/>
            <person name="Vosolsobe S."/>
            <person name="Rombauts S."/>
            <person name="Wilhelmsson P.K.I."/>
            <person name="Janitza P."/>
            <person name="Kern R."/>
            <person name="Heyl A."/>
            <person name="Rumpler F."/>
            <person name="Villalobos L.I.A.C."/>
            <person name="Clay J.M."/>
            <person name="Skokan R."/>
            <person name="Toyoda A."/>
            <person name="Suzuki Y."/>
            <person name="Kagoshima H."/>
            <person name="Schijlen E."/>
            <person name="Tajeshwar N."/>
            <person name="Catarino B."/>
            <person name="Hetherington A.J."/>
            <person name="Saltykova A."/>
            <person name="Bonnot C."/>
            <person name="Breuninger H."/>
            <person name="Symeonidi A."/>
            <person name="Radhakrishnan G.V."/>
            <person name="Van Nieuwerburgh F."/>
            <person name="Deforce D."/>
            <person name="Chang C."/>
            <person name="Karol K.G."/>
            <person name="Hedrich R."/>
            <person name="Ulvskov P."/>
            <person name="Glockner G."/>
            <person name="Delwiche C.F."/>
            <person name="Petrasek J."/>
            <person name="Van de Peer Y."/>
            <person name="Friml J."/>
            <person name="Beilby M."/>
            <person name="Dolan L."/>
            <person name="Kohara Y."/>
            <person name="Sugano S."/>
            <person name="Fujiyama A."/>
            <person name="Delaux P.-M."/>
            <person name="Quint M."/>
            <person name="TheiBen G."/>
            <person name="Hagemann M."/>
            <person name="Harholt J."/>
            <person name="Dunand C."/>
            <person name="Zachgo S."/>
            <person name="Langdale J."/>
            <person name="Maumus F."/>
            <person name="Straeten D.V.D."/>
            <person name="Gould S.B."/>
            <person name="Rensing S.A."/>
        </authorList>
    </citation>
    <scope>NUCLEOTIDE SEQUENCE [LARGE SCALE GENOMIC DNA]</scope>
    <source>
        <strain evidence="1 2">S276</strain>
    </source>
</reference>